<proteinExistence type="predicted"/>
<name>A0A849V9E7_9GAMM</name>
<sequence>MAVLKQVSTNKIFAGGIKDATHAEHIAKQAEVAADDYELIFNEQEIQTLRRAQYSKESDYLFFDYMAAVTEFGESSEQATAAKDAWLAQRNAIKATYAKPE</sequence>
<gene>
    <name evidence="1" type="ORF">HG263_03060</name>
</gene>
<comment type="caution">
    <text evidence="1">The sequence shown here is derived from an EMBL/GenBank/DDBJ whole genome shotgun (WGS) entry which is preliminary data.</text>
</comment>
<protein>
    <submittedName>
        <fullName evidence="1">Uncharacterized protein</fullName>
    </submittedName>
</protein>
<dbReference type="RefSeq" id="WP_171624596.1">
    <property type="nucleotide sequence ID" value="NZ_JABBPG010000001.1"/>
</dbReference>
<evidence type="ECO:0000313" key="1">
    <source>
        <dbReference type="EMBL" id="NOU49528.1"/>
    </source>
</evidence>
<reference evidence="1 2" key="1">
    <citation type="submission" date="2020-04" db="EMBL/GenBank/DDBJ databases">
        <title>Pseudoalteromonas caenipelagi sp. nov., isolated from a tidal flat.</title>
        <authorList>
            <person name="Park S."/>
            <person name="Yoon J.-H."/>
        </authorList>
    </citation>
    <scope>NUCLEOTIDE SEQUENCE [LARGE SCALE GENOMIC DNA]</scope>
    <source>
        <strain evidence="1 2">JBTF-M23</strain>
    </source>
</reference>
<dbReference type="Proteomes" id="UP000586305">
    <property type="component" value="Unassembled WGS sequence"/>
</dbReference>
<dbReference type="EMBL" id="JABBPG010000001">
    <property type="protein sequence ID" value="NOU49528.1"/>
    <property type="molecule type" value="Genomic_DNA"/>
</dbReference>
<dbReference type="AlphaFoldDB" id="A0A849V9E7"/>
<organism evidence="1 2">
    <name type="scientific">Pseudoalteromonas caenipelagi</name>
    <dbReference type="NCBI Taxonomy" id="2726988"/>
    <lineage>
        <taxon>Bacteria</taxon>
        <taxon>Pseudomonadati</taxon>
        <taxon>Pseudomonadota</taxon>
        <taxon>Gammaproteobacteria</taxon>
        <taxon>Alteromonadales</taxon>
        <taxon>Pseudoalteromonadaceae</taxon>
        <taxon>Pseudoalteromonas</taxon>
    </lineage>
</organism>
<evidence type="ECO:0000313" key="2">
    <source>
        <dbReference type="Proteomes" id="UP000586305"/>
    </source>
</evidence>
<accession>A0A849V9E7</accession>
<keyword evidence="2" id="KW-1185">Reference proteome</keyword>